<dbReference type="PANTHER" id="PTHR32319">
    <property type="entry name" value="BACTERIAL HEMOLYSIN-LIKE PROTEIN"/>
    <property type="match status" value="1"/>
</dbReference>
<dbReference type="SMART" id="SM00363">
    <property type="entry name" value="S4"/>
    <property type="match status" value="1"/>
</dbReference>
<dbReference type="KEGG" id="jpo:G7058_11490"/>
<evidence type="ECO:0000259" key="4">
    <source>
        <dbReference type="SMART" id="SM00363"/>
    </source>
</evidence>
<dbReference type="PIRSF" id="PIRSF005578">
    <property type="entry name" value="TlyA"/>
    <property type="match status" value="1"/>
</dbReference>
<dbReference type="Gene3D" id="3.40.50.150">
    <property type="entry name" value="Vaccinia Virus protein VP39"/>
    <property type="match status" value="1"/>
</dbReference>
<dbReference type="PANTHER" id="PTHR32319:SF0">
    <property type="entry name" value="BACTERIAL HEMOLYSIN-LIKE PROTEIN"/>
    <property type="match status" value="1"/>
</dbReference>
<sequence>MEKERIDLLVVQQGLTDSREKAKRMVMAGQVYDQNNLRYDKPGEKISIETQLHIKGETLKYVSRGGLKLEKALKVFNISVEGENVLDIGSSTGGFTDVALQNGAAHCYALDVGTNQLDWKIRNNDKVTTMEQTNFRYTKLEDFKMGQPTFACMDVSFISLKLILPALKNILKEGGSAVSLIKPQFEAGKDKVGKKGIVSDPQVHEDVLDDILHFANQNGFDVCHLDFSPITGGTGNIEFLAHLVSTEAGALGVTAEDIAIRSVIQEANEQLKNKTITLH</sequence>
<protein>
    <submittedName>
        <fullName evidence="5">TlyA family RNA methyltransferase</fullName>
    </submittedName>
</protein>
<dbReference type="InterPro" id="IPR004538">
    <property type="entry name" value="Hemolysin_A/TlyA"/>
</dbReference>
<evidence type="ECO:0000313" key="6">
    <source>
        <dbReference type="Proteomes" id="UP000501830"/>
    </source>
</evidence>
<dbReference type="CDD" id="cd02440">
    <property type="entry name" value="AdoMet_MTases"/>
    <property type="match status" value="1"/>
</dbReference>
<evidence type="ECO:0000256" key="2">
    <source>
        <dbReference type="ARBA" id="ARBA00029460"/>
    </source>
</evidence>
<keyword evidence="1 3" id="KW-0694">RNA-binding</keyword>
<keyword evidence="5" id="KW-0489">Methyltransferase</keyword>
<dbReference type="InterPro" id="IPR036986">
    <property type="entry name" value="S4_RNA-bd_sf"/>
</dbReference>
<dbReference type="InterPro" id="IPR029063">
    <property type="entry name" value="SAM-dependent_MTases_sf"/>
</dbReference>
<dbReference type="Proteomes" id="UP000501830">
    <property type="component" value="Chromosome"/>
</dbReference>
<keyword evidence="5" id="KW-0808">Transferase</keyword>
<dbReference type="RefSeq" id="WP_166063656.1">
    <property type="nucleotide sequence ID" value="NZ_CP049889.1"/>
</dbReference>
<dbReference type="AlphaFoldDB" id="A0A6G7WKB0"/>
<organism evidence="5 6">
    <name type="scientific">Jeotgalibaca porci</name>
    <dbReference type="NCBI Taxonomy" id="1868793"/>
    <lineage>
        <taxon>Bacteria</taxon>
        <taxon>Bacillati</taxon>
        <taxon>Bacillota</taxon>
        <taxon>Bacilli</taxon>
        <taxon>Lactobacillales</taxon>
        <taxon>Carnobacteriaceae</taxon>
        <taxon>Jeotgalibaca</taxon>
    </lineage>
</organism>
<dbReference type="NCBIfam" id="TIGR00478">
    <property type="entry name" value="tly"/>
    <property type="match status" value="1"/>
</dbReference>
<name>A0A6G7WKB0_9LACT</name>
<dbReference type="InterPro" id="IPR002877">
    <property type="entry name" value="RNA_MeTrfase_FtsJ_dom"/>
</dbReference>
<dbReference type="PROSITE" id="PS50889">
    <property type="entry name" value="S4"/>
    <property type="match status" value="1"/>
</dbReference>
<dbReference type="GO" id="GO:0008168">
    <property type="term" value="F:methyltransferase activity"/>
    <property type="evidence" value="ECO:0007669"/>
    <property type="project" value="UniProtKB-KW"/>
</dbReference>
<comment type="similarity">
    <text evidence="2">Belongs to the TlyA family.</text>
</comment>
<dbReference type="InterPro" id="IPR002942">
    <property type="entry name" value="S4_RNA-bd"/>
</dbReference>
<dbReference type="EMBL" id="CP049889">
    <property type="protein sequence ID" value="QIK52621.1"/>
    <property type="molecule type" value="Genomic_DNA"/>
</dbReference>
<dbReference type="SUPFAM" id="SSF55174">
    <property type="entry name" value="Alpha-L RNA-binding motif"/>
    <property type="match status" value="1"/>
</dbReference>
<evidence type="ECO:0000313" key="5">
    <source>
        <dbReference type="EMBL" id="QIK52621.1"/>
    </source>
</evidence>
<dbReference type="GO" id="GO:0003723">
    <property type="term" value="F:RNA binding"/>
    <property type="evidence" value="ECO:0007669"/>
    <property type="project" value="UniProtKB-KW"/>
</dbReference>
<reference evidence="5 6" key="1">
    <citation type="journal article" date="2017" name="Int. J. Syst. Evol. Microbiol.">
        <title>Jeotgalibaca porci sp. nov. and Jeotgalibaca arthritidis sp. nov., isolated from pigs, and emended description of the genus Jeotgalibaca.</title>
        <authorList>
            <person name="Zamora L."/>
            <person name="Perez-Sancho M."/>
            <person name="Dominguez L."/>
            <person name="Fernandez-Garayzabal J.F."/>
            <person name="Vela A.I."/>
        </authorList>
    </citation>
    <scope>NUCLEOTIDE SEQUENCE [LARGE SCALE GENOMIC DNA]</scope>
    <source>
        <strain evidence="5 6">CCUG 69148</strain>
    </source>
</reference>
<dbReference type="GeneID" id="94553912"/>
<accession>A0A6G7WKB0</accession>
<feature type="domain" description="RNA-binding S4" evidence="4">
    <location>
        <begin position="4"/>
        <end position="70"/>
    </location>
</feature>
<evidence type="ECO:0000256" key="3">
    <source>
        <dbReference type="PROSITE-ProRule" id="PRU00182"/>
    </source>
</evidence>
<dbReference type="Pfam" id="PF01728">
    <property type="entry name" value="FtsJ"/>
    <property type="match status" value="1"/>
</dbReference>
<evidence type="ECO:0000256" key="1">
    <source>
        <dbReference type="ARBA" id="ARBA00022884"/>
    </source>
</evidence>
<dbReference type="CDD" id="cd00165">
    <property type="entry name" value="S4"/>
    <property type="match status" value="1"/>
</dbReference>
<dbReference type="GO" id="GO:0032259">
    <property type="term" value="P:methylation"/>
    <property type="evidence" value="ECO:0007669"/>
    <property type="project" value="UniProtKB-KW"/>
</dbReference>
<dbReference type="InterPro" id="IPR047048">
    <property type="entry name" value="TlyA"/>
</dbReference>
<dbReference type="SUPFAM" id="SSF53335">
    <property type="entry name" value="S-adenosyl-L-methionine-dependent methyltransferases"/>
    <property type="match status" value="1"/>
</dbReference>
<keyword evidence="6" id="KW-1185">Reference proteome</keyword>
<dbReference type="Gene3D" id="3.10.290.10">
    <property type="entry name" value="RNA-binding S4 domain"/>
    <property type="match status" value="1"/>
</dbReference>
<proteinExistence type="inferred from homology"/>
<gene>
    <name evidence="5" type="ORF">G7058_11490</name>
</gene>